<evidence type="ECO:0000256" key="13">
    <source>
        <dbReference type="SAM" id="Phobius"/>
    </source>
</evidence>
<evidence type="ECO:0000256" key="6">
    <source>
        <dbReference type="ARBA" id="ARBA00022826"/>
    </source>
</evidence>
<accession>A0ABW1JKB4</accession>
<evidence type="ECO:0000256" key="5">
    <source>
        <dbReference type="ARBA" id="ARBA00022692"/>
    </source>
</evidence>
<keyword evidence="11" id="KW-0407">Ion channel</keyword>
<gene>
    <name evidence="14" type="ORF">ACFQDO_19675</name>
</gene>
<keyword evidence="7" id="KW-0630">Potassium</keyword>
<dbReference type="Proteomes" id="UP001596189">
    <property type="component" value="Unassembled WGS sequence"/>
</dbReference>
<dbReference type="RefSeq" id="WP_345717872.1">
    <property type="nucleotide sequence ID" value="NZ_BAABFP010000007.1"/>
</dbReference>
<keyword evidence="9" id="KW-0406">Ion transport</keyword>
<keyword evidence="6" id="KW-0631">Potassium channel</keyword>
<keyword evidence="8 13" id="KW-1133">Transmembrane helix</keyword>
<feature type="transmembrane region" description="Helical" evidence="13">
    <location>
        <begin position="122"/>
        <end position="142"/>
    </location>
</feature>
<organism evidence="14 15">
    <name type="scientific">Angustibacter luteus</name>
    <dbReference type="NCBI Taxonomy" id="658456"/>
    <lineage>
        <taxon>Bacteria</taxon>
        <taxon>Bacillati</taxon>
        <taxon>Actinomycetota</taxon>
        <taxon>Actinomycetes</taxon>
        <taxon>Kineosporiales</taxon>
        <taxon>Kineosporiaceae</taxon>
    </lineage>
</organism>
<keyword evidence="5 13" id="KW-0812">Transmembrane</keyword>
<dbReference type="InterPro" id="IPR010617">
    <property type="entry name" value="TMEM175-like"/>
</dbReference>
<keyword evidence="4" id="KW-0633">Potassium transport</keyword>
<evidence type="ECO:0000256" key="11">
    <source>
        <dbReference type="ARBA" id="ARBA00023303"/>
    </source>
</evidence>
<evidence type="ECO:0000256" key="4">
    <source>
        <dbReference type="ARBA" id="ARBA00022538"/>
    </source>
</evidence>
<proteinExistence type="inferred from homology"/>
<feature type="transmembrane region" description="Helical" evidence="13">
    <location>
        <begin position="94"/>
        <end position="115"/>
    </location>
</feature>
<evidence type="ECO:0000256" key="9">
    <source>
        <dbReference type="ARBA" id="ARBA00023065"/>
    </source>
</evidence>
<comment type="caution">
    <text evidence="14">The sequence shown here is derived from an EMBL/GenBank/DDBJ whole genome shotgun (WGS) entry which is preliminary data.</text>
</comment>
<evidence type="ECO:0000256" key="7">
    <source>
        <dbReference type="ARBA" id="ARBA00022958"/>
    </source>
</evidence>
<comment type="catalytic activity">
    <reaction evidence="12">
        <text>K(+)(in) = K(+)(out)</text>
        <dbReference type="Rhea" id="RHEA:29463"/>
        <dbReference type="ChEBI" id="CHEBI:29103"/>
    </reaction>
</comment>
<evidence type="ECO:0000256" key="3">
    <source>
        <dbReference type="ARBA" id="ARBA00022448"/>
    </source>
</evidence>
<evidence type="ECO:0000256" key="10">
    <source>
        <dbReference type="ARBA" id="ARBA00023136"/>
    </source>
</evidence>
<dbReference type="PANTHER" id="PTHR31462:SF5">
    <property type="entry name" value="ENDOSOMAL_LYSOSOMAL PROTON CHANNEL TMEM175"/>
    <property type="match status" value="1"/>
</dbReference>
<dbReference type="PANTHER" id="PTHR31462">
    <property type="entry name" value="ENDOSOMAL/LYSOSOMAL POTASSIUM CHANNEL TMEM175"/>
    <property type="match status" value="1"/>
</dbReference>
<name>A0ABW1JKB4_9ACTN</name>
<comment type="similarity">
    <text evidence="2">Belongs to the TMEM175 family.</text>
</comment>
<feature type="transmembrane region" description="Helical" evidence="13">
    <location>
        <begin position="162"/>
        <end position="194"/>
    </location>
</feature>
<feature type="transmembrane region" description="Helical" evidence="13">
    <location>
        <begin position="16"/>
        <end position="36"/>
    </location>
</feature>
<keyword evidence="3" id="KW-0813">Transport</keyword>
<comment type="subcellular location">
    <subcellularLocation>
        <location evidence="1">Membrane</location>
        <topology evidence="1">Multi-pass membrane protein</topology>
    </subcellularLocation>
</comment>
<dbReference type="Pfam" id="PF06736">
    <property type="entry name" value="TMEM175"/>
    <property type="match status" value="1"/>
</dbReference>
<evidence type="ECO:0000256" key="2">
    <source>
        <dbReference type="ARBA" id="ARBA00006920"/>
    </source>
</evidence>
<dbReference type="EMBL" id="JBHSRD010000008">
    <property type="protein sequence ID" value="MFC6009357.1"/>
    <property type="molecule type" value="Genomic_DNA"/>
</dbReference>
<keyword evidence="10 13" id="KW-0472">Membrane</keyword>
<evidence type="ECO:0000256" key="8">
    <source>
        <dbReference type="ARBA" id="ARBA00022989"/>
    </source>
</evidence>
<evidence type="ECO:0000313" key="15">
    <source>
        <dbReference type="Proteomes" id="UP001596189"/>
    </source>
</evidence>
<evidence type="ECO:0000256" key="12">
    <source>
        <dbReference type="ARBA" id="ARBA00034430"/>
    </source>
</evidence>
<protein>
    <submittedName>
        <fullName evidence="14">TMEM175 family protein</fullName>
    </submittedName>
</protein>
<evidence type="ECO:0000313" key="14">
    <source>
        <dbReference type="EMBL" id="MFC6009357.1"/>
    </source>
</evidence>
<sequence>MTTEHETVRERDLDRLLTFVDAVVAIAITLLVLPLVELTSDVTEDDSVRELLHTHSDQLWSFVLSFVVIAQLWSSQHHAVRRMLRADPLVSRLLVVWMFTIVFLPFPTALVATAGQQATTKVLYVGTITVSTLCLALVAVVLGRRPDVTDGVADHDPRPATISAALLLLALGLMLAFPAAGYYPMFLLALFPLFGRAVRIARRAGAQR</sequence>
<keyword evidence="15" id="KW-1185">Reference proteome</keyword>
<evidence type="ECO:0000256" key="1">
    <source>
        <dbReference type="ARBA" id="ARBA00004141"/>
    </source>
</evidence>
<reference evidence="15" key="1">
    <citation type="journal article" date="2019" name="Int. J. Syst. Evol. Microbiol.">
        <title>The Global Catalogue of Microorganisms (GCM) 10K type strain sequencing project: providing services to taxonomists for standard genome sequencing and annotation.</title>
        <authorList>
            <consortium name="The Broad Institute Genomics Platform"/>
            <consortium name="The Broad Institute Genome Sequencing Center for Infectious Disease"/>
            <person name="Wu L."/>
            <person name="Ma J."/>
        </authorList>
    </citation>
    <scope>NUCLEOTIDE SEQUENCE [LARGE SCALE GENOMIC DNA]</scope>
    <source>
        <strain evidence="15">KACC 14249</strain>
    </source>
</reference>